<keyword evidence="1" id="KW-0812">Transmembrane</keyword>
<dbReference type="AlphaFoldDB" id="A0A1F5EWP3"/>
<evidence type="ECO:0008006" key="4">
    <source>
        <dbReference type="Google" id="ProtNLM"/>
    </source>
</evidence>
<organism evidence="2 3">
    <name type="scientific">Candidatus Collierbacteria bacterium RIFCSPHIGHO2_01_FULL_50_25</name>
    <dbReference type="NCBI Taxonomy" id="1817722"/>
    <lineage>
        <taxon>Bacteria</taxon>
        <taxon>Candidatus Collieribacteriota</taxon>
    </lineage>
</organism>
<evidence type="ECO:0000313" key="3">
    <source>
        <dbReference type="Proteomes" id="UP000177979"/>
    </source>
</evidence>
<evidence type="ECO:0000256" key="1">
    <source>
        <dbReference type="SAM" id="Phobius"/>
    </source>
</evidence>
<dbReference type="InterPro" id="IPR024414">
    <property type="entry name" value="Uncharacterised_PrgI"/>
</dbReference>
<gene>
    <name evidence="2" type="ORF">A2703_00390</name>
</gene>
<keyword evidence="1" id="KW-1133">Transmembrane helix</keyword>
<keyword evidence="1" id="KW-0472">Membrane</keyword>
<accession>A0A1F5EWP3</accession>
<comment type="caution">
    <text evidence="2">The sequence shown here is derived from an EMBL/GenBank/DDBJ whole genome shotgun (WGS) entry which is preliminary data.</text>
</comment>
<dbReference type="Proteomes" id="UP000177979">
    <property type="component" value="Unassembled WGS sequence"/>
</dbReference>
<evidence type="ECO:0000313" key="2">
    <source>
        <dbReference type="EMBL" id="OGD71833.1"/>
    </source>
</evidence>
<dbReference type="EMBL" id="MFAG01000021">
    <property type="protein sequence ID" value="OGD71833.1"/>
    <property type="molecule type" value="Genomic_DNA"/>
</dbReference>
<dbReference type="STRING" id="1817722.A2703_00390"/>
<reference evidence="2 3" key="1">
    <citation type="journal article" date="2016" name="Nat. Commun.">
        <title>Thousands of microbial genomes shed light on interconnected biogeochemical processes in an aquifer system.</title>
        <authorList>
            <person name="Anantharaman K."/>
            <person name="Brown C.T."/>
            <person name="Hug L.A."/>
            <person name="Sharon I."/>
            <person name="Castelle C.J."/>
            <person name="Probst A.J."/>
            <person name="Thomas B.C."/>
            <person name="Singh A."/>
            <person name="Wilkins M.J."/>
            <person name="Karaoz U."/>
            <person name="Brodie E.L."/>
            <person name="Williams K.H."/>
            <person name="Hubbard S.S."/>
            <person name="Banfield J.F."/>
        </authorList>
    </citation>
    <scope>NUCLEOTIDE SEQUENCE [LARGE SCALE GENOMIC DNA]</scope>
</reference>
<proteinExistence type="predicted"/>
<dbReference type="Pfam" id="PF12666">
    <property type="entry name" value="PrgI"/>
    <property type="match status" value="1"/>
</dbReference>
<protein>
    <recommendedName>
        <fullName evidence="4">PrgI family protein</fullName>
    </recommendedName>
</protein>
<feature type="transmembrane region" description="Helical" evidence="1">
    <location>
        <begin position="28"/>
        <end position="46"/>
    </location>
</feature>
<name>A0A1F5EWP3_9BACT</name>
<sequence length="267" mass="28436">MAIEQHPIPQDVAGYKFRLIGEMTVKQFIWLAGGIILGLITFSLPLPFFFKYPLTGIFVALGAGIAFLPVEGRPMDKWLIAFIKSVYSPTEYTWQKSEGVQGQPSVTTAKITPHVVVPAPATRPAAPAPVVTVATPTPIAPTPVAPTPPVVTPAIPTAPKPVAPTPAAPAPSGNLPIPFTPTTPNTLVGMTLTAESKILDGCLVEIKSNGVSIRATKSNQLGQFLFAKPLENGNFQIFTEKTGYTFDTYSLTLTGQIVKPLRLQAKP</sequence>